<dbReference type="Proteomes" id="UP000000437">
    <property type="component" value="Chromosome 1"/>
</dbReference>
<dbReference type="InterPro" id="IPR044929">
    <property type="entry name" value="DNA/RNA_non-sp_Endonuclease_sf"/>
</dbReference>
<dbReference type="InterPro" id="IPR020821">
    <property type="entry name" value="ENPP1-3/EXOG-like_nuc-like"/>
</dbReference>
<dbReference type="RefSeq" id="XP_021331619.1">
    <property type="nucleotide sequence ID" value="XM_021475944.3"/>
</dbReference>
<gene>
    <name evidence="5" type="primary">LOC101883376</name>
</gene>
<dbReference type="GO" id="GO:0003676">
    <property type="term" value="F:nucleic acid binding"/>
    <property type="evidence" value="ECO:0007669"/>
    <property type="project" value="InterPro"/>
</dbReference>
<evidence type="ECO:0000259" key="2">
    <source>
        <dbReference type="SMART" id="SM00477"/>
    </source>
</evidence>
<dbReference type="OrthoDB" id="69221at2759"/>
<feature type="chain" id="PRO_5035447547" evidence="1">
    <location>
        <begin position="19"/>
        <end position="266"/>
    </location>
</feature>
<dbReference type="PANTHER" id="PTHR21472:SF30">
    <property type="entry name" value="ENDONUCLEASE DOMAIN-CONTAINING 1 PROTEIN-RELATED"/>
    <property type="match status" value="1"/>
</dbReference>
<dbReference type="GeneID" id="101883376"/>
<keyword evidence="4" id="KW-1185">Reference proteome</keyword>
<organism evidence="4 5">
    <name type="scientific">Danio rerio</name>
    <name type="common">Zebrafish</name>
    <name type="synonym">Brachydanio rerio</name>
    <dbReference type="NCBI Taxonomy" id="7955"/>
    <lineage>
        <taxon>Eukaryota</taxon>
        <taxon>Metazoa</taxon>
        <taxon>Chordata</taxon>
        <taxon>Craniata</taxon>
        <taxon>Vertebrata</taxon>
        <taxon>Euteleostomi</taxon>
        <taxon>Actinopterygii</taxon>
        <taxon>Neopterygii</taxon>
        <taxon>Teleostei</taxon>
        <taxon>Ostariophysi</taxon>
        <taxon>Cypriniformes</taxon>
        <taxon>Danionidae</taxon>
        <taxon>Danioninae</taxon>
        <taxon>Danio</taxon>
    </lineage>
</organism>
<dbReference type="GO" id="GO:0016787">
    <property type="term" value="F:hydrolase activity"/>
    <property type="evidence" value="ECO:0007669"/>
    <property type="project" value="InterPro"/>
</dbReference>
<proteinExistence type="predicted"/>
<feature type="domain" description="DNA/RNA non-specific endonuclease/pyrophosphatase/phosphodiesterase" evidence="3">
    <location>
        <begin position="55"/>
        <end position="265"/>
    </location>
</feature>
<dbReference type="InterPro" id="IPR039015">
    <property type="entry name" value="ENDOD1"/>
</dbReference>
<reference evidence="5" key="1">
    <citation type="submission" date="2025-08" db="UniProtKB">
        <authorList>
            <consortium name="RefSeq"/>
        </authorList>
    </citation>
    <scope>IDENTIFICATION</scope>
    <source>
        <strain evidence="5">Tuebingen</strain>
        <tissue evidence="5">Fibroblasts and whole tissue</tissue>
    </source>
</reference>
<dbReference type="KEGG" id="dre:101883376"/>
<evidence type="ECO:0000313" key="4">
    <source>
        <dbReference type="Proteomes" id="UP000000437"/>
    </source>
</evidence>
<dbReference type="InterPro" id="IPR001604">
    <property type="entry name" value="Endo_G_ENPP1-like_dom"/>
</dbReference>
<dbReference type="SMART" id="SM00892">
    <property type="entry name" value="Endonuclease_NS"/>
    <property type="match status" value="1"/>
</dbReference>
<dbReference type="InterPro" id="IPR044925">
    <property type="entry name" value="His-Me_finger_sf"/>
</dbReference>
<keyword evidence="1" id="KW-0732">Signal</keyword>
<dbReference type="AlphaFoldDB" id="A0A8M9Q2P9"/>
<evidence type="ECO:0000259" key="3">
    <source>
        <dbReference type="SMART" id="SM00892"/>
    </source>
</evidence>
<dbReference type="PANTHER" id="PTHR21472">
    <property type="entry name" value="ENDONUCLEASE DOMAIN-CONTAINING 1 PROTEIN ENDOD1"/>
    <property type="match status" value="1"/>
</dbReference>
<evidence type="ECO:0000256" key="1">
    <source>
        <dbReference type="SAM" id="SignalP"/>
    </source>
</evidence>
<feature type="signal peptide" evidence="1">
    <location>
        <begin position="1"/>
        <end position="18"/>
    </location>
</feature>
<dbReference type="Pfam" id="PF01223">
    <property type="entry name" value="Endonuclease_NS"/>
    <property type="match status" value="1"/>
</dbReference>
<protein>
    <submittedName>
        <fullName evidence="5">Endonuclease domain-containing 1 protein-like</fullName>
    </submittedName>
</protein>
<name>A0A8M9Q2P9_DANRE</name>
<dbReference type="GO" id="GO:0046872">
    <property type="term" value="F:metal ion binding"/>
    <property type="evidence" value="ECO:0007669"/>
    <property type="project" value="InterPro"/>
</dbReference>
<dbReference type="Gene3D" id="3.40.570.10">
    <property type="entry name" value="Extracellular Endonuclease, subunit A"/>
    <property type="match status" value="1"/>
</dbReference>
<evidence type="ECO:0000313" key="5">
    <source>
        <dbReference type="RefSeq" id="XP_021331619.1"/>
    </source>
</evidence>
<dbReference type="SUPFAM" id="SSF54060">
    <property type="entry name" value="His-Me finger endonucleases"/>
    <property type="match status" value="1"/>
</dbReference>
<feature type="domain" description="ENPP1-3/EXOG-like endonuclease/phosphodiesterase" evidence="2">
    <location>
        <begin position="56"/>
        <end position="256"/>
    </location>
</feature>
<sequence>MNLLLHLLMLSLLSAGSARVVQDFEKSCGQFFAKGKSPKGFTGAQYRQICQTLDNAVHFATLYDTYNKIPVYSAYVFEGLMGCTRLNSWYIEPQLDDNNGGANMAFSSTVKENYRGVHQALDKDYDKSGYDRGHLAPVYHANSQSCADATFTLTNAAPQEPNFNRGTWKALEGQIANDLFKTCTKKGCRVYVVTGVVPGNGQPVNNRVNVPSYFWTAFCCLNKNVCQFSEGAIGTNDNNGNIMPLSVAGLQNKLQQFYGKAITLFQ</sequence>
<accession>A0A8M9Q2P9</accession>
<dbReference type="SMART" id="SM00477">
    <property type="entry name" value="NUC"/>
    <property type="match status" value="1"/>
</dbReference>